<dbReference type="Proteomes" id="UP000267469">
    <property type="component" value="Unassembled WGS sequence"/>
</dbReference>
<accession>A0A3N0EH78</accession>
<dbReference type="PANTHER" id="PTHR43115">
    <property type="entry name" value="DEHYDROGENASE/REDUCTASE SDR FAMILY MEMBER 11"/>
    <property type="match status" value="1"/>
</dbReference>
<dbReference type="AlphaFoldDB" id="A0A3N0EH78"/>
<dbReference type="RefSeq" id="WP_123215974.1">
    <property type="nucleotide sequence ID" value="NZ_RJTM01000072.1"/>
</dbReference>
<name>A0A3N0EH78_SINP1</name>
<evidence type="ECO:0000256" key="1">
    <source>
        <dbReference type="ARBA" id="ARBA00006484"/>
    </source>
</evidence>
<evidence type="ECO:0000313" key="3">
    <source>
        <dbReference type="EMBL" id="RNL87240.1"/>
    </source>
</evidence>
<proteinExistence type="inferred from homology"/>
<comment type="similarity">
    <text evidence="1">Belongs to the short-chain dehydrogenases/reductases (SDR) family.</text>
</comment>
<dbReference type="PANTHER" id="PTHR43115:SF4">
    <property type="entry name" value="DEHYDROGENASE_REDUCTASE SDR FAMILY MEMBER 11"/>
    <property type="match status" value="1"/>
</dbReference>
<comment type="caution">
    <text evidence="3">The sequence shown here is derived from an EMBL/GenBank/DDBJ whole genome shotgun (WGS) entry which is preliminary data.</text>
</comment>
<dbReference type="EMBL" id="RJTM01000072">
    <property type="protein sequence ID" value="RNL87240.1"/>
    <property type="molecule type" value="Genomic_DNA"/>
</dbReference>
<evidence type="ECO:0000256" key="2">
    <source>
        <dbReference type="ARBA" id="ARBA00023002"/>
    </source>
</evidence>
<dbReference type="PROSITE" id="PS00061">
    <property type="entry name" value="ADH_SHORT"/>
    <property type="match status" value="1"/>
</dbReference>
<dbReference type="CDD" id="cd05233">
    <property type="entry name" value="SDR_c"/>
    <property type="match status" value="1"/>
</dbReference>
<dbReference type="Pfam" id="PF00106">
    <property type="entry name" value="adh_short"/>
    <property type="match status" value="1"/>
</dbReference>
<dbReference type="OrthoDB" id="597477at2"/>
<dbReference type="InterPro" id="IPR036291">
    <property type="entry name" value="NAD(P)-bd_dom_sf"/>
</dbReference>
<dbReference type="PRINTS" id="PR00081">
    <property type="entry name" value="GDHRDH"/>
</dbReference>
<dbReference type="SUPFAM" id="SSF51735">
    <property type="entry name" value="NAD(P)-binding Rossmann-fold domains"/>
    <property type="match status" value="1"/>
</dbReference>
<organism evidence="3 4">
    <name type="scientific">Sinomicrobium pectinilyticum</name>
    <dbReference type="NCBI Taxonomy" id="1084421"/>
    <lineage>
        <taxon>Bacteria</taxon>
        <taxon>Pseudomonadati</taxon>
        <taxon>Bacteroidota</taxon>
        <taxon>Flavobacteriia</taxon>
        <taxon>Flavobacteriales</taxon>
        <taxon>Flavobacteriaceae</taxon>
        <taxon>Sinomicrobium</taxon>
    </lineage>
</organism>
<dbReference type="InterPro" id="IPR020904">
    <property type="entry name" value="Sc_DH/Rdtase_CS"/>
</dbReference>
<dbReference type="GO" id="GO:0016491">
    <property type="term" value="F:oxidoreductase activity"/>
    <property type="evidence" value="ECO:0007669"/>
    <property type="project" value="UniProtKB-KW"/>
</dbReference>
<dbReference type="InterPro" id="IPR002347">
    <property type="entry name" value="SDR_fam"/>
</dbReference>
<gene>
    <name evidence="3" type="ORF">ED312_10545</name>
</gene>
<keyword evidence="2" id="KW-0560">Oxidoreductase</keyword>
<protein>
    <submittedName>
        <fullName evidence="3">SDR family oxidoreductase</fullName>
    </submittedName>
</protein>
<dbReference type="Gene3D" id="3.40.50.720">
    <property type="entry name" value="NAD(P)-binding Rossmann-like Domain"/>
    <property type="match status" value="1"/>
</dbReference>
<evidence type="ECO:0000313" key="4">
    <source>
        <dbReference type="Proteomes" id="UP000267469"/>
    </source>
</evidence>
<keyword evidence="4" id="KW-1185">Reference proteome</keyword>
<sequence>MTDMDNYNKNILITGGASGIGKAIATKFAEEGYRSIITDRHEPEEEEEENNFHFKKADVRKKEEVRELGEWIKERFGFPGTVIVNAGRGIREKLTEGDPAKWQEIIDTNLMGALHFIRVFAPEMIERKKGNIVFISSVSAGQPHSYGGIYAASKTALEVIAETLRLEALPFIRVTVISPGITDTNFFSNCIGGHRSVEEMGMGTISPEEIADDVFYCINKKNSTGINKIIIRPIEQSF</sequence>
<reference evidence="3 4" key="1">
    <citation type="submission" date="2018-10" db="EMBL/GenBank/DDBJ databases">
        <title>Sinomicrobium pectinilyticum sp. nov., a pectinase-producing bacterium isolated from alkaline and saline soil, and emended description of the genus Sinomicrobium.</title>
        <authorList>
            <person name="Cheng B."/>
            <person name="Li C."/>
            <person name="Lai Q."/>
            <person name="Du M."/>
            <person name="Shao Z."/>
            <person name="Xu P."/>
            <person name="Yang C."/>
        </authorList>
    </citation>
    <scope>NUCLEOTIDE SEQUENCE [LARGE SCALE GENOMIC DNA]</scope>
    <source>
        <strain evidence="3 4">5DNS001</strain>
    </source>
</reference>